<dbReference type="AlphaFoldDB" id="A0A7J6IBZ3"/>
<evidence type="ECO:0000313" key="4">
    <source>
        <dbReference type="Proteomes" id="UP000583929"/>
    </source>
</evidence>
<reference evidence="3 4" key="1">
    <citation type="journal article" date="2020" name="bioRxiv">
        <title>Sequence and annotation of 42 cannabis genomes reveals extensive copy number variation in cannabinoid synthesis and pathogen resistance genes.</title>
        <authorList>
            <person name="Mckernan K.J."/>
            <person name="Helbert Y."/>
            <person name="Kane L.T."/>
            <person name="Ebling H."/>
            <person name="Zhang L."/>
            <person name="Liu B."/>
            <person name="Eaton Z."/>
            <person name="Mclaughlin S."/>
            <person name="Kingan S."/>
            <person name="Baybayan P."/>
            <person name="Concepcion G."/>
            <person name="Jordan M."/>
            <person name="Riva A."/>
            <person name="Barbazuk W."/>
            <person name="Harkins T."/>
        </authorList>
    </citation>
    <scope>NUCLEOTIDE SEQUENCE [LARGE SCALE GENOMIC DNA]</scope>
    <source>
        <strain evidence="4">cv. Jamaican Lion 4</strain>
        <tissue evidence="3">Leaf</tissue>
    </source>
</reference>
<sequence length="372" mass="42565">METSKGRGPGQNKRFWSEDEDKHLIESLMELNNEGKFKAEGNFKPDHLRAIEMKLKERISIHMETSKGRGPGQNKRFWSEDEDKHLIESLMELNNEGKFKAKGNFKPDHLRAIEMKLKERMPGCDIQAKPHIESRMKTLKTHFQIVHEMLTGPFYSEFGWDSNRKTSHKEAAPFKIKSFPWYDDLCAIFGIDRATGKHAETVIDVVEELEAEKENTTLGEDDFSNANNVDEVESMSVSDATRGAQSHTKSDGSSKKKRKAANHEELSNALTQSACIIAEVIEKASIHLSKAIGEDLNENHMQLGKELERTTTLTTTQRYKVARMIMQDNALFSYFFNIPDDEKDEWARLLFDALFSTQLGKELEKSCLFTLI</sequence>
<protein>
    <recommendedName>
        <fullName evidence="2">Myb/SANT-like domain-containing protein</fullName>
    </recommendedName>
</protein>
<evidence type="ECO:0000313" key="3">
    <source>
        <dbReference type="EMBL" id="KAF4404776.1"/>
    </source>
</evidence>
<feature type="domain" description="Myb/SANT-like" evidence="2">
    <location>
        <begin position="78"/>
        <end position="166"/>
    </location>
</feature>
<evidence type="ECO:0000259" key="2">
    <source>
        <dbReference type="Pfam" id="PF12776"/>
    </source>
</evidence>
<evidence type="ECO:0000256" key="1">
    <source>
        <dbReference type="SAM" id="MobiDB-lite"/>
    </source>
</evidence>
<organism evidence="3 4">
    <name type="scientific">Cannabis sativa</name>
    <name type="common">Hemp</name>
    <name type="synonym">Marijuana</name>
    <dbReference type="NCBI Taxonomy" id="3483"/>
    <lineage>
        <taxon>Eukaryota</taxon>
        <taxon>Viridiplantae</taxon>
        <taxon>Streptophyta</taxon>
        <taxon>Embryophyta</taxon>
        <taxon>Tracheophyta</taxon>
        <taxon>Spermatophyta</taxon>
        <taxon>Magnoliopsida</taxon>
        <taxon>eudicotyledons</taxon>
        <taxon>Gunneridae</taxon>
        <taxon>Pentapetalae</taxon>
        <taxon>rosids</taxon>
        <taxon>fabids</taxon>
        <taxon>Rosales</taxon>
        <taxon>Cannabaceae</taxon>
        <taxon>Cannabis</taxon>
    </lineage>
</organism>
<dbReference type="EMBL" id="JAATIQ010000001">
    <property type="protein sequence ID" value="KAF4404776.1"/>
    <property type="molecule type" value="Genomic_DNA"/>
</dbReference>
<dbReference type="PANTHER" id="PTHR46250">
    <property type="entry name" value="MYB/SANT-LIKE DNA-BINDING DOMAIN PROTEIN-RELATED"/>
    <property type="match status" value="1"/>
</dbReference>
<proteinExistence type="predicted"/>
<dbReference type="InterPro" id="IPR024752">
    <property type="entry name" value="Myb/SANT-like_dom"/>
</dbReference>
<dbReference type="PANTHER" id="PTHR46250:SF15">
    <property type="entry name" value="OS01G0523800 PROTEIN"/>
    <property type="match status" value="1"/>
</dbReference>
<comment type="caution">
    <text evidence="3">The sequence shown here is derived from an EMBL/GenBank/DDBJ whole genome shotgun (WGS) entry which is preliminary data.</text>
</comment>
<name>A0A7J6IBZ3_CANSA</name>
<accession>A0A7J6IBZ3</accession>
<feature type="region of interest" description="Disordered" evidence="1">
    <location>
        <begin position="233"/>
        <end position="265"/>
    </location>
</feature>
<keyword evidence="4" id="KW-1185">Reference proteome</keyword>
<feature type="compositionally biased region" description="Polar residues" evidence="1">
    <location>
        <begin position="235"/>
        <end position="247"/>
    </location>
</feature>
<gene>
    <name evidence="3" type="ORF">G4B88_006162</name>
</gene>
<dbReference type="Proteomes" id="UP000583929">
    <property type="component" value="Unassembled WGS sequence"/>
</dbReference>
<dbReference type="Pfam" id="PF12776">
    <property type="entry name" value="Myb_DNA-bind_3"/>
    <property type="match status" value="1"/>
</dbReference>